<dbReference type="FunFam" id="3.30.60.30:FF:000018">
    <property type="entry name" value="Transmembrane agrin"/>
    <property type="match status" value="1"/>
</dbReference>
<keyword evidence="7" id="KW-0272">Extracellular matrix</keyword>
<evidence type="ECO:0000256" key="20">
    <source>
        <dbReference type="ARBA" id="ARBA00023207"/>
    </source>
</evidence>
<evidence type="ECO:0000256" key="18">
    <source>
        <dbReference type="ARBA" id="ARBA00023157"/>
    </source>
</evidence>
<dbReference type="InterPro" id="IPR001791">
    <property type="entry name" value="Laminin_G"/>
</dbReference>
<evidence type="ECO:0000259" key="33">
    <source>
        <dbReference type="PROSITE" id="PS51465"/>
    </source>
</evidence>
<feature type="domain" description="Kazal-like" evidence="33">
    <location>
        <begin position="699"/>
        <end position="747"/>
    </location>
</feature>
<dbReference type="PROSITE" id="PS50025">
    <property type="entry name" value="LAM_G_DOMAIN"/>
    <property type="match status" value="3"/>
</dbReference>
<feature type="domain" description="Kazal-like" evidence="33">
    <location>
        <begin position="616"/>
        <end position="667"/>
    </location>
</feature>
<dbReference type="InterPro" id="IPR000742">
    <property type="entry name" value="EGF"/>
</dbReference>
<keyword evidence="16" id="KW-0770">Synapse</keyword>
<keyword evidence="9" id="KW-0812">Transmembrane</keyword>
<feature type="domain" description="NtA" evidence="32">
    <location>
        <begin position="25"/>
        <end position="151"/>
    </location>
</feature>
<feature type="domain" description="EGF-like" evidence="30">
    <location>
        <begin position="1278"/>
        <end position="1314"/>
    </location>
</feature>
<evidence type="ECO:0000256" key="12">
    <source>
        <dbReference type="ARBA" id="ARBA00022737"/>
    </source>
</evidence>
<feature type="region of interest" description="Disordered" evidence="26">
    <location>
        <begin position="1255"/>
        <end position="1287"/>
    </location>
</feature>
<dbReference type="PROSITE" id="PS01248">
    <property type="entry name" value="EGF_LAM_1"/>
    <property type="match status" value="1"/>
</dbReference>
<keyword evidence="19" id="KW-0325">Glycoprotein</keyword>
<dbReference type="CDD" id="cd00110">
    <property type="entry name" value="LamG"/>
    <property type="match status" value="3"/>
</dbReference>
<feature type="disulfide bond" evidence="23">
    <location>
        <begin position="1523"/>
        <end position="1532"/>
    </location>
</feature>
<feature type="disulfide bond" evidence="25">
    <location>
        <begin position="808"/>
        <end position="817"/>
    </location>
</feature>
<dbReference type="SMART" id="SM00181">
    <property type="entry name" value="EGF"/>
    <property type="match status" value="7"/>
</dbReference>
<evidence type="ECO:0000256" key="24">
    <source>
        <dbReference type="PROSITE-ProRule" id="PRU00443"/>
    </source>
</evidence>
<feature type="signal peptide" evidence="27">
    <location>
        <begin position="1"/>
        <end position="23"/>
    </location>
</feature>
<comment type="subcellular location">
    <subcellularLocation>
        <location evidence="1">Cell membrane</location>
        <topology evidence="1">Single-pass type II membrane protein</topology>
    </subcellularLocation>
    <subcellularLocation>
        <location evidence="2">Secreted</location>
        <location evidence="2">Extracellular space</location>
        <location evidence="2">Extracellular matrix</location>
    </subcellularLocation>
    <subcellularLocation>
        <location evidence="22">Synapse</location>
    </subcellularLocation>
</comment>
<dbReference type="InterPro" id="IPR004850">
    <property type="entry name" value="NtA_dom"/>
</dbReference>
<dbReference type="GO" id="GO:0005509">
    <property type="term" value="F:calcium ion binding"/>
    <property type="evidence" value="ECO:0007669"/>
    <property type="project" value="InterPro"/>
</dbReference>
<evidence type="ECO:0000313" key="35">
    <source>
        <dbReference type="Proteomes" id="UP000694621"/>
    </source>
</evidence>
<dbReference type="FunFam" id="2.60.120.200:FF:000027">
    <property type="entry name" value="Transmembrane agrin"/>
    <property type="match status" value="1"/>
</dbReference>
<dbReference type="InterPro" id="IPR003884">
    <property type="entry name" value="FacI_MAC"/>
</dbReference>
<feature type="disulfide bond" evidence="24">
    <location>
        <begin position="25"/>
        <end position="97"/>
    </location>
</feature>
<dbReference type="InterPro" id="IPR001881">
    <property type="entry name" value="EGF-like_Ca-bd_dom"/>
</dbReference>
<accession>A0A8B9H3K8</accession>
<evidence type="ECO:0000256" key="5">
    <source>
        <dbReference type="ARBA" id="ARBA00022475"/>
    </source>
</evidence>
<feature type="domain" description="Laminin G" evidence="29">
    <location>
        <begin position="1574"/>
        <end position="1760"/>
    </location>
</feature>
<feature type="domain" description="Laminin G" evidence="29">
    <location>
        <begin position="1319"/>
        <end position="1495"/>
    </location>
</feature>
<feature type="domain" description="SEA" evidence="28">
    <location>
        <begin position="1091"/>
        <end position="1213"/>
    </location>
</feature>
<name>A0A8B9H3K8_ASTMX</name>
<feature type="domain" description="Kazal-like" evidence="33">
    <location>
        <begin position="331"/>
        <end position="386"/>
    </location>
</feature>
<evidence type="ECO:0000256" key="8">
    <source>
        <dbReference type="ARBA" id="ARBA00022536"/>
    </source>
</evidence>
<feature type="domain" description="Kazal-like" evidence="33">
    <location>
        <begin position="478"/>
        <end position="532"/>
    </location>
</feature>
<dbReference type="Gene3D" id="2.60.120.200">
    <property type="match status" value="3"/>
</dbReference>
<evidence type="ECO:0000256" key="2">
    <source>
        <dbReference type="ARBA" id="ARBA00004498"/>
    </source>
</evidence>
<dbReference type="FunFam" id="2.60.120.200:FF:000045">
    <property type="entry name" value="Transmembrane agrin"/>
    <property type="match status" value="1"/>
</dbReference>
<dbReference type="Gene3D" id="3.30.70.960">
    <property type="entry name" value="SEA domain"/>
    <property type="match status" value="1"/>
</dbReference>
<dbReference type="InterPro" id="IPR036364">
    <property type="entry name" value="SEA_dom_sf"/>
</dbReference>
<dbReference type="PRINTS" id="PR00011">
    <property type="entry name" value="EGFLAMININ"/>
</dbReference>
<dbReference type="Pfam" id="PF00053">
    <property type="entry name" value="EGF_laminin"/>
    <property type="match status" value="2"/>
</dbReference>
<dbReference type="FunFam" id="3.30.60.30:FF:000022">
    <property type="entry name" value="Transmembrane agrin"/>
    <property type="match status" value="1"/>
</dbReference>
<evidence type="ECO:0000256" key="7">
    <source>
        <dbReference type="ARBA" id="ARBA00022530"/>
    </source>
</evidence>
<dbReference type="PROSITE" id="PS01186">
    <property type="entry name" value="EGF_2"/>
    <property type="match status" value="2"/>
</dbReference>
<keyword evidence="5" id="KW-1003">Cell membrane</keyword>
<feature type="domain" description="Kazal-like" evidence="33">
    <location>
        <begin position="259"/>
        <end position="314"/>
    </location>
</feature>
<dbReference type="PROSITE" id="PS00022">
    <property type="entry name" value="EGF_1"/>
    <property type="match status" value="5"/>
</dbReference>
<keyword evidence="6" id="KW-0964">Secreted</keyword>
<dbReference type="GO" id="GO:0043236">
    <property type="term" value="F:laminin binding"/>
    <property type="evidence" value="ECO:0007669"/>
    <property type="project" value="InterPro"/>
</dbReference>
<feature type="domain" description="EGF-like" evidence="30">
    <location>
        <begin position="1496"/>
        <end position="1533"/>
    </location>
</feature>
<dbReference type="Gene3D" id="3.30.60.30">
    <property type="match status" value="9"/>
</dbReference>
<evidence type="ECO:0000256" key="1">
    <source>
        <dbReference type="ARBA" id="ARBA00004401"/>
    </source>
</evidence>
<evidence type="ECO:0000256" key="13">
    <source>
        <dbReference type="ARBA" id="ARBA00022782"/>
    </source>
</evidence>
<dbReference type="GO" id="GO:0050808">
    <property type="term" value="P:synapse organization"/>
    <property type="evidence" value="ECO:0007669"/>
    <property type="project" value="UniProtKB-ARBA"/>
</dbReference>
<evidence type="ECO:0000256" key="3">
    <source>
        <dbReference type="ARBA" id="ARBA00016077"/>
    </source>
</evidence>
<protein>
    <recommendedName>
        <fullName evidence="3">Agrin</fullName>
    </recommendedName>
</protein>
<comment type="caution">
    <text evidence="23">Lacks conserved residue(s) required for the propagation of feature annotation.</text>
</comment>
<evidence type="ECO:0000256" key="9">
    <source>
        <dbReference type="ARBA" id="ARBA00022692"/>
    </source>
</evidence>
<feature type="disulfide bond" evidence="25">
    <location>
        <begin position="787"/>
        <end position="799"/>
    </location>
</feature>
<feature type="disulfide bond" evidence="23">
    <location>
        <begin position="1782"/>
        <end position="1791"/>
    </location>
</feature>
<dbReference type="PROSITE" id="PS51121">
    <property type="entry name" value="NTA"/>
    <property type="match status" value="1"/>
</dbReference>
<dbReference type="FunFam" id="2.60.120.200:FF:000031">
    <property type="entry name" value="NtA agrin"/>
    <property type="match status" value="1"/>
</dbReference>
<dbReference type="GO" id="GO:0030154">
    <property type="term" value="P:cell differentiation"/>
    <property type="evidence" value="ECO:0007669"/>
    <property type="project" value="UniProtKB-KW"/>
</dbReference>
<feature type="disulfide bond" evidence="25">
    <location>
        <begin position="841"/>
        <end position="853"/>
    </location>
</feature>
<evidence type="ECO:0000256" key="15">
    <source>
        <dbReference type="ARBA" id="ARBA00022974"/>
    </source>
</evidence>
<dbReference type="PROSITE" id="PS51465">
    <property type="entry name" value="KAZAL_2"/>
    <property type="match status" value="9"/>
</dbReference>
<feature type="domain" description="Laminin EGF-like" evidence="31">
    <location>
        <begin position="841"/>
        <end position="893"/>
    </location>
</feature>
<dbReference type="InterPro" id="IPR008993">
    <property type="entry name" value="TIMP-like_OB-fold"/>
</dbReference>
<keyword evidence="8 23" id="KW-0245">EGF-like domain</keyword>
<dbReference type="SMART" id="SM00057">
    <property type="entry name" value="FIMAC"/>
    <property type="match status" value="5"/>
</dbReference>
<sequence>MGARSLLGWSFVVLALVCQRCWASCPERKLEEREEEANIVLTGTVEEIMNMDPVHNTYSCKVRVWRYLKGKTMVNGEVLLDGGNKVMIGGFGDPGICDNQVATGDTRIFFVNLAPEYMWPAHKNELMLNSSLMRITLRNLEEVELCVEDKPGHITHQPPPPDGCRGKLCGFGAVCERDPADPSKGDCLCKKVPCPSVVAPVCGSDSSTYTNECELEKAQCSMQRRIKVMRKGPCGEFTLKDPCNDVTCSYGSTCIQSSDGLSAKCMCPLSCERVPKQVVCGSDGLDYPSECELNMKACSTQKNIRLQHSGSCDPCRDIQSGLNFTCLVNAQTRKMETSAPPDSCPPGAEPLCASDGRSYSSECQMQRTAVLKERHLKKVHSGPCQPQEECKEECRFSAVCLLENGRARCSCDPIHCDGTYKPLCGKDGHTYPNDCERRNAECRTQTHIPVKQQGTCDLNAPSPCLKKICDFGGTCVVKNGEAVCECPDACPQSQDPVCGNDGHTYSSQCHMRAMGCALQKHISIQHKGPCDKACTNCSFGAICDAQTGRCVCPTECVGSRQPVCGSDGTTYPNECMLNVKACTKQLELRVVAQGECKNCGGAVCSWGAHCVQNKCECPQCVGEPVKRVCGSDGNTYSSLCELRHASCTLKKTITVAEPDMCDEECGSGGSGSGVEACEQERCRKYGGSWDEDTEDDRCVCDFTCQNVPRNQVCGSDGQTYDSECELKKTRCEKQVDLLLQSQGPCESKEPVSGLITPLHCSETVYGCCEDGKTAALGVELAGCPSKCHCNHYGSYGGTCDPTSGQCSCKPGVGGLRCDRCEPGFWNFRGIVTENTSGCTPCNCDSVGSVRDDCEQMTGLCSCKTGVKGMKCDVCSDGSKMPANGASAPKSCTELKCLFGASCVEENGQAHCECPSPDCDQKNKTKVCGSDGVTYADQCQLRTIACRQDKEIIVKHLGQCTGETVHSASQFNTSTHTRQMIEIAHSQLSDASVSNAAHLPRQTEGGANLTCQIFLLSFSAGVPNRMDELLIKELIPIQIKMSHLPCLLAGPTVAVTTTPTGEVRSSCDNTPFGCCPDGRTTAQSLEGTNCPSTMRFNGYLHLDQVEGQEVFYTPEMDDPKSELFGETARSIESALNELFRKSGVQKDFQSVRVRNLAPSNSIMAIIEAHFDPDTRFTVEDIEASLLKQLKTSKGTGIMVKQPEEEYVSFTKYASVTTTTMASTMPPTTAPITTHRPATTRRPFTTRRTTTAAPVITTTTQPPTTTTHLRTRPVPQHTKPAGPCDSQPCGHGGTCEEIRDDFSCTCPAGRGGAVCEKMINYYIPSFGGKSYLAFPTMRAYHTVRIAMEFRASDMSGILLYNSQNGKKDFLSLALVGGKVELKFDTGSGICSVVSRVQIKPGQWHHLVVNRNRRNAALSVDNEPPVEGQSPTGTDGLNLETHLYIGGVPEDMVQDVKERTSVSAGLVGCIRQLDVNNMVYNLQENGGNVLFGTAVGECGNNPCSPNPCKNGASCHTKGAEMFHCKCVNGFSGPTCADSHNPCEPNPCHPSSQCAILPEGGYKCECPMGREGKHCRKGTKSSGWLHHLFDLEMIIERFLEIVFQEVSMTVVLLANDSNGMIFYNGQKTDGKGDFISLALIGGILEFRYDLGKGPAVIRSKEKIKLNVWNTVNLERAQRKGEINVNGKDPVRGESPNQHNDLNLKESLYVGGAPDFSKVARAASLKSGFKGAIQKVKITVMGTQILKPENALHSSDVSMYSHHPCSGDVCHNGGECVPMLDSYECVCPYGFTGAQCQHGESTYEKAAGESEAIAFDGRTFIEYHNGFTHLCVVFFFFPRCSEKALLVNKFELSIKTEATHGLILWSGKGVERSDYIALAIVDGRVQMTYDLGSKPVVLRSTVRVNTNRWIRIKASRALRDGSLQVGNEAAVTGSSPLAATQLDTDGALWLGGLEELSVARRLPKAYSTGFMGCVKDVIVDGVDLHLVEDALNSPKILHCSAK</sequence>
<feature type="disulfide bond" evidence="25">
    <location>
        <begin position="862"/>
        <end position="871"/>
    </location>
</feature>
<dbReference type="Pfam" id="PF07648">
    <property type="entry name" value="Kazal_2"/>
    <property type="match status" value="9"/>
</dbReference>
<keyword evidence="17" id="KW-0472">Membrane</keyword>
<evidence type="ECO:0000256" key="26">
    <source>
        <dbReference type="SAM" id="MobiDB-lite"/>
    </source>
</evidence>
<evidence type="ECO:0000259" key="29">
    <source>
        <dbReference type="PROSITE" id="PS50025"/>
    </source>
</evidence>
<dbReference type="SMART" id="SM00180">
    <property type="entry name" value="EGF_Lam"/>
    <property type="match status" value="2"/>
</dbReference>
<feature type="disulfide bond" evidence="25">
    <location>
        <begin position="843"/>
        <end position="860"/>
    </location>
</feature>
<dbReference type="SUPFAM" id="SSF100895">
    <property type="entry name" value="Kazal-type serine protease inhibitors"/>
    <property type="match status" value="9"/>
</dbReference>
<reference evidence="34" key="1">
    <citation type="submission" date="2025-08" db="UniProtKB">
        <authorList>
            <consortium name="Ensembl"/>
        </authorList>
    </citation>
    <scope>IDENTIFICATION</scope>
</reference>
<dbReference type="Gene3D" id="2.40.50.120">
    <property type="match status" value="1"/>
</dbReference>
<dbReference type="PANTHER" id="PTHR15036:SF83">
    <property type="entry name" value="AGRIN"/>
    <property type="match status" value="1"/>
</dbReference>
<dbReference type="FunFam" id="3.30.60.30:FF:000008">
    <property type="entry name" value="Transmembrane agrin"/>
    <property type="match status" value="1"/>
</dbReference>
<dbReference type="FunFam" id="2.10.25.10:FF:000134">
    <property type="entry name" value="Transmembrane agrin"/>
    <property type="match status" value="1"/>
</dbReference>
<dbReference type="InterPro" id="IPR013320">
    <property type="entry name" value="ConA-like_dom_sf"/>
</dbReference>
<dbReference type="FunFam" id="2.10.25.10:FF:000095">
    <property type="entry name" value="Notch, isoform B"/>
    <property type="match status" value="1"/>
</dbReference>
<dbReference type="Pfam" id="PF00054">
    <property type="entry name" value="Laminin_G_1"/>
    <property type="match status" value="3"/>
</dbReference>
<dbReference type="Proteomes" id="UP000694621">
    <property type="component" value="Unplaced"/>
</dbReference>
<dbReference type="SMART" id="SM00200">
    <property type="entry name" value="SEA"/>
    <property type="match status" value="1"/>
</dbReference>
<keyword evidence="4" id="KW-0217">Developmental protein</keyword>
<dbReference type="FunFam" id="2.40.50.120:FF:000008">
    <property type="entry name" value="agrin isoform X1"/>
    <property type="match status" value="1"/>
</dbReference>
<feature type="disulfide bond" evidence="23">
    <location>
        <begin position="1562"/>
        <end position="1571"/>
    </location>
</feature>
<evidence type="ECO:0000256" key="10">
    <source>
        <dbReference type="ARBA" id="ARBA00022723"/>
    </source>
</evidence>
<dbReference type="SMART" id="SM00280">
    <property type="entry name" value="KAZAL"/>
    <property type="match status" value="9"/>
</dbReference>
<feature type="domain" description="EGF-like" evidence="30">
    <location>
        <begin position="1535"/>
        <end position="1572"/>
    </location>
</feature>
<dbReference type="GO" id="GO:0005576">
    <property type="term" value="C:extracellular region"/>
    <property type="evidence" value="ECO:0007669"/>
    <property type="project" value="UniProtKB-ARBA"/>
</dbReference>
<feature type="disulfide bond" evidence="25">
    <location>
        <begin position="789"/>
        <end position="806"/>
    </location>
</feature>
<evidence type="ECO:0000256" key="14">
    <source>
        <dbReference type="ARBA" id="ARBA00022837"/>
    </source>
</evidence>
<dbReference type="SMART" id="SM00282">
    <property type="entry name" value="LamG"/>
    <property type="match status" value="3"/>
</dbReference>
<keyword evidence="12" id="KW-0677">Repeat</keyword>
<evidence type="ECO:0000313" key="34">
    <source>
        <dbReference type="Ensembl" id="ENSAMXP00005006567.1"/>
    </source>
</evidence>
<evidence type="ECO:0000259" key="28">
    <source>
        <dbReference type="PROSITE" id="PS50024"/>
    </source>
</evidence>
<dbReference type="SUPFAM" id="SSF82671">
    <property type="entry name" value="SEA domain"/>
    <property type="match status" value="1"/>
</dbReference>
<dbReference type="InterPro" id="IPR050372">
    <property type="entry name" value="Neurexin-related_CASP"/>
</dbReference>
<evidence type="ECO:0000256" key="16">
    <source>
        <dbReference type="ARBA" id="ARBA00023018"/>
    </source>
</evidence>
<dbReference type="Pfam" id="PF01390">
    <property type="entry name" value="SEA"/>
    <property type="match status" value="1"/>
</dbReference>
<keyword evidence="20" id="KW-0357">Heparan sulfate</keyword>
<dbReference type="GO" id="GO:0043113">
    <property type="term" value="P:receptor clustering"/>
    <property type="evidence" value="ECO:0007669"/>
    <property type="project" value="InterPro"/>
</dbReference>
<feature type="domain" description="Kazal-like" evidence="33">
    <location>
        <begin position="538"/>
        <end position="598"/>
    </location>
</feature>
<evidence type="ECO:0000256" key="23">
    <source>
        <dbReference type="PROSITE-ProRule" id="PRU00076"/>
    </source>
</evidence>
<dbReference type="PROSITE" id="PS50026">
    <property type="entry name" value="EGF_3"/>
    <property type="match status" value="4"/>
</dbReference>
<dbReference type="PANTHER" id="PTHR15036">
    <property type="entry name" value="PIKACHURIN-LIKE PROTEIN"/>
    <property type="match status" value="1"/>
</dbReference>
<evidence type="ECO:0000256" key="25">
    <source>
        <dbReference type="PROSITE-ProRule" id="PRU00460"/>
    </source>
</evidence>
<dbReference type="SUPFAM" id="SSF49899">
    <property type="entry name" value="Concanavalin A-like lectins/glucanases"/>
    <property type="match status" value="3"/>
</dbReference>
<evidence type="ECO:0000259" key="30">
    <source>
        <dbReference type="PROSITE" id="PS50026"/>
    </source>
</evidence>
<dbReference type="GO" id="GO:0045202">
    <property type="term" value="C:synapse"/>
    <property type="evidence" value="ECO:0007669"/>
    <property type="project" value="UniProtKB-SubCell"/>
</dbReference>
<feature type="domain" description="Kazal-like" evidence="33">
    <location>
        <begin position="188"/>
        <end position="236"/>
    </location>
</feature>
<dbReference type="PROSITE" id="PS50027">
    <property type="entry name" value="EGF_LAM_2"/>
    <property type="match status" value="2"/>
</dbReference>
<feature type="disulfide bond" evidence="23">
    <location>
        <begin position="1304"/>
        <end position="1313"/>
    </location>
</feature>
<dbReference type="SMART" id="SM00179">
    <property type="entry name" value="EGF_CA"/>
    <property type="match status" value="3"/>
</dbReference>
<evidence type="ECO:0000256" key="6">
    <source>
        <dbReference type="ARBA" id="ARBA00022525"/>
    </source>
</evidence>
<keyword evidence="11 27" id="KW-0732">Signal</keyword>
<keyword evidence="13" id="KW-0221">Differentiation</keyword>
<dbReference type="InterPro" id="IPR036058">
    <property type="entry name" value="Kazal_dom_sf"/>
</dbReference>
<feature type="domain" description="Kazal-like" evidence="33">
    <location>
        <begin position="403"/>
        <end position="458"/>
    </location>
</feature>
<dbReference type="Pfam" id="PF00008">
    <property type="entry name" value="EGF"/>
    <property type="match status" value="3"/>
</dbReference>
<evidence type="ECO:0000256" key="21">
    <source>
        <dbReference type="ARBA" id="ARBA00023292"/>
    </source>
</evidence>
<dbReference type="CDD" id="cd00054">
    <property type="entry name" value="EGF_CA"/>
    <property type="match status" value="3"/>
</dbReference>
<dbReference type="Pfam" id="PF03146">
    <property type="entry name" value="NtA"/>
    <property type="match status" value="1"/>
</dbReference>
<evidence type="ECO:0000256" key="11">
    <source>
        <dbReference type="ARBA" id="ARBA00022729"/>
    </source>
</evidence>
<dbReference type="GO" id="GO:0007010">
    <property type="term" value="P:cytoskeleton organization"/>
    <property type="evidence" value="ECO:0007669"/>
    <property type="project" value="UniProtKB-ARBA"/>
</dbReference>
<evidence type="ECO:0000259" key="31">
    <source>
        <dbReference type="PROSITE" id="PS50027"/>
    </source>
</evidence>
<keyword evidence="14" id="KW-0106">Calcium</keyword>
<evidence type="ECO:0000256" key="19">
    <source>
        <dbReference type="ARBA" id="ARBA00023180"/>
    </source>
</evidence>
<dbReference type="InterPro" id="IPR003645">
    <property type="entry name" value="Fol_N"/>
</dbReference>
<evidence type="ECO:0000259" key="32">
    <source>
        <dbReference type="PROSITE" id="PS51121"/>
    </source>
</evidence>
<dbReference type="SUPFAM" id="SSF57196">
    <property type="entry name" value="EGF/Laminin"/>
    <property type="match status" value="3"/>
</dbReference>
<keyword evidence="10" id="KW-0479">Metal-binding</keyword>
<dbReference type="FunFam" id="2.10.25.10:FF:000140">
    <property type="entry name" value="Transmembrane agrin"/>
    <property type="match status" value="1"/>
</dbReference>
<dbReference type="SUPFAM" id="SSF50242">
    <property type="entry name" value="TIMP-like"/>
    <property type="match status" value="1"/>
</dbReference>
<keyword evidence="15" id="KW-0654">Proteoglycan</keyword>
<keyword evidence="21 25" id="KW-0424">Laminin EGF-like domain</keyword>
<dbReference type="GO" id="GO:0061024">
    <property type="term" value="P:membrane organization"/>
    <property type="evidence" value="ECO:0007669"/>
    <property type="project" value="UniProtKB-ARBA"/>
</dbReference>
<dbReference type="InterPro" id="IPR000082">
    <property type="entry name" value="SEA_dom"/>
</dbReference>
<feature type="chain" id="PRO_5034973046" description="Agrin" evidence="27">
    <location>
        <begin position="24"/>
        <end position="1997"/>
    </location>
</feature>
<proteinExistence type="predicted"/>
<feature type="domain" description="Kazal-like" evidence="33">
    <location>
        <begin position="912"/>
        <end position="961"/>
    </location>
</feature>
<dbReference type="InterPro" id="IPR002350">
    <property type="entry name" value="Kazal_dom"/>
</dbReference>
<dbReference type="InterPro" id="IPR002049">
    <property type="entry name" value="LE_dom"/>
</dbReference>
<feature type="domain" description="Laminin EGF-like" evidence="31">
    <location>
        <begin position="787"/>
        <end position="840"/>
    </location>
</feature>
<dbReference type="PROSITE" id="PS50024">
    <property type="entry name" value="SEA"/>
    <property type="match status" value="1"/>
</dbReference>
<feature type="compositionally biased region" description="Low complexity" evidence="26">
    <location>
        <begin position="1255"/>
        <end position="1273"/>
    </location>
</feature>
<evidence type="ECO:0000256" key="17">
    <source>
        <dbReference type="ARBA" id="ARBA00023136"/>
    </source>
</evidence>
<evidence type="ECO:0000256" key="22">
    <source>
        <dbReference type="ARBA" id="ARBA00034103"/>
    </source>
</evidence>
<feature type="domain" description="Laminin G" evidence="29">
    <location>
        <begin position="1819"/>
        <end position="1994"/>
    </location>
</feature>
<keyword evidence="18 23" id="KW-1015">Disulfide bond</keyword>
<dbReference type="GO" id="GO:0005604">
    <property type="term" value="C:basement membrane"/>
    <property type="evidence" value="ECO:0007669"/>
    <property type="project" value="UniProtKB-ARBA"/>
</dbReference>
<dbReference type="Ensembl" id="ENSAMXT00005007424.1">
    <property type="protein sequence ID" value="ENSAMXP00005006567.1"/>
    <property type="gene ID" value="ENSAMXG00005003574.1"/>
</dbReference>
<dbReference type="CDD" id="cd00055">
    <property type="entry name" value="EGF_Lam"/>
    <property type="match status" value="2"/>
</dbReference>
<dbReference type="GO" id="GO:0007399">
    <property type="term" value="P:nervous system development"/>
    <property type="evidence" value="ECO:0007669"/>
    <property type="project" value="UniProtKB-ARBA"/>
</dbReference>
<dbReference type="CDD" id="cd00104">
    <property type="entry name" value="KAZAL_FS"/>
    <property type="match status" value="9"/>
</dbReference>
<evidence type="ECO:0000256" key="27">
    <source>
        <dbReference type="SAM" id="SignalP"/>
    </source>
</evidence>
<organism evidence="34 35">
    <name type="scientific">Astyanax mexicanus</name>
    <name type="common">Blind cave fish</name>
    <name type="synonym">Astyanax fasciatus mexicanus</name>
    <dbReference type="NCBI Taxonomy" id="7994"/>
    <lineage>
        <taxon>Eukaryota</taxon>
        <taxon>Metazoa</taxon>
        <taxon>Chordata</taxon>
        <taxon>Craniata</taxon>
        <taxon>Vertebrata</taxon>
        <taxon>Euteleostomi</taxon>
        <taxon>Actinopterygii</taxon>
        <taxon>Neopterygii</taxon>
        <taxon>Teleostei</taxon>
        <taxon>Ostariophysi</taxon>
        <taxon>Characiformes</taxon>
        <taxon>Characoidei</taxon>
        <taxon>Acestrorhamphidae</taxon>
        <taxon>Acestrorhamphinae</taxon>
        <taxon>Astyanax</taxon>
    </lineage>
</organism>
<dbReference type="FunFam" id="3.30.60.30:FF:000024">
    <property type="entry name" value="Transmembrane agrin"/>
    <property type="match status" value="2"/>
</dbReference>
<dbReference type="Gene3D" id="2.10.25.10">
    <property type="entry name" value="Laminin"/>
    <property type="match status" value="6"/>
</dbReference>
<dbReference type="GO" id="GO:0005886">
    <property type="term" value="C:plasma membrane"/>
    <property type="evidence" value="ECO:0007669"/>
    <property type="project" value="UniProtKB-SubCell"/>
</dbReference>
<evidence type="ECO:0000256" key="4">
    <source>
        <dbReference type="ARBA" id="ARBA00022473"/>
    </source>
</evidence>
<feature type="domain" description="EGF-like" evidence="30">
    <location>
        <begin position="1756"/>
        <end position="1792"/>
    </location>
</feature>
<dbReference type="SMART" id="SM00274">
    <property type="entry name" value="FOLN"/>
    <property type="match status" value="6"/>
</dbReference>